<protein>
    <submittedName>
        <fullName evidence="1">Uncharacterized protein</fullName>
    </submittedName>
</protein>
<evidence type="ECO:0000313" key="1">
    <source>
        <dbReference type="EMBL" id="KAG5617637.1"/>
    </source>
</evidence>
<dbReference type="InterPro" id="IPR050796">
    <property type="entry name" value="SCF_F-box_component"/>
</dbReference>
<keyword evidence="2" id="KW-1185">Reference proteome</keyword>
<sequence>MLVTIKLIEEGYRFKVIFSSIGCGVWREFQLGEENPFLYVTLVFFLAECPPRHDHDHDHDSERKRYQITPALENDDWFGYYPLEFYTFAPTLAMLCLRETSVIYHCNLAVQCKVLSKSFNNKLCEPNISQSFASRWFRDQNITNLLIYSTPSPTQSSYEISNYSCKFFCSNPRLRLGYERRSSSLNVSLLTSCKGLLLLEFHKFKTFCIFNPITKVHQLISYPEPTNYFSTVVGGVGLAIDHPTTNHNYKLVTVGMLNKCKGYRFRVFSSEEAGVVWHEFLFLKEVYYRTSIVGPQPVFVHDCLHWLTSDGNVLAFDTKSSTGQATIINLPHEVLHVYLNDPMYGAINFMFNAVLELVRGVLTLVCSFKKFIVIFCYDYVSRKWKVSYTLPNFEPDLVGRVGGPASPICFDGEKLFILGRYRAAPRTGYLYEYVIEMKTYKKVGEVFNMHSAIFFSWEPTLARIPKTELPPYKVHSKHFPEITATLDELRCLIANKPRVDRVSKTTINNYRLLSVIGSQY</sequence>
<dbReference type="PANTHER" id="PTHR31672">
    <property type="entry name" value="BNACNNG10540D PROTEIN"/>
    <property type="match status" value="1"/>
</dbReference>
<comment type="caution">
    <text evidence="1">The sequence shown here is derived from an EMBL/GenBank/DDBJ whole genome shotgun (WGS) entry which is preliminary data.</text>
</comment>
<reference evidence="1 2" key="1">
    <citation type="submission" date="2020-09" db="EMBL/GenBank/DDBJ databases">
        <title>De no assembly of potato wild relative species, Solanum commersonii.</title>
        <authorList>
            <person name="Cho K."/>
        </authorList>
    </citation>
    <scope>NUCLEOTIDE SEQUENCE [LARGE SCALE GENOMIC DNA]</scope>
    <source>
        <strain evidence="1">LZ3.2</strain>
        <tissue evidence="1">Leaf</tissue>
    </source>
</reference>
<proteinExistence type="predicted"/>
<gene>
    <name evidence="1" type="ORF">H5410_017461</name>
</gene>
<dbReference type="OrthoDB" id="1289361at2759"/>
<name>A0A9J5ZZ75_SOLCO</name>
<organism evidence="1 2">
    <name type="scientific">Solanum commersonii</name>
    <name type="common">Commerson's wild potato</name>
    <name type="synonym">Commerson's nightshade</name>
    <dbReference type="NCBI Taxonomy" id="4109"/>
    <lineage>
        <taxon>Eukaryota</taxon>
        <taxon>Viridiplantae</taxon>
        <taxon>Streptophyta</taxon>
        <taxon>Embryophyta</taxon>
        <taxon>Tracheophyta</taxon>
        <taxon>Spermatophyta</taxon>
        <taxon>Magnoliopsida</taxon>
        <taxon>eudicotyledons</taxon>
        <taxon>Gunneridae</taxon>
        <taxon>Pentapetalae</taxon>
        <taxon>asterids</taxon>
        <taxon>lamiids</taxon>
        <taxon>Solanales</taxon>
        <taxon>Solanaceae</taxon>
        <taxon>Solanoideae</taxon>
        <taxon>Solaneae</taxon>
        <taxon>Solanum</taxon>
    </lineage>
</organism>
<accession>A0A9J5ZZ75</accession>
<evidence type="ECO:0000313" key="2">
    <source>
        <dbReference type="Proteomes" id="UP000824120"/>
    </source>
</evidence>
<dbReference type="Proteomes" id="UP000824120">
    <property type="component" value="Chromosome 3"/>
</dbReference>
<dbReference type="EMBL" id="JACXVP010000003">
    <property type="protein sequence ID" value="KAG5617637.1"/>
    <property type="molecule type" value="Genomic_DNA"/>
</dbReference>
<dbReference type="PANTHER" id="PTHR31672:SF2">
    <property type="entry name" value="F-BOX DOMAIN-CONTAINING PROTEIN"/>
    <property type="match status" value="1"/>
</dbReference>
<dbReference type="AlphaFoldDB" id="A0A9J5ZZ75"/>